<reference evidence="2" key="1">
    <citation type="submission" date="2018-11" db="EMBL/GenBank/DDBJ databases">
        <authorList>
            <person name="Alioto T."/>
            <person name="Alioto T."/>
        </authorList>
    </citation>
    <scope>NUCLEOTIDE SEQUENCE</scope>
</reference>
<organism evidence="2 3">
    <name type="scientific">Mytilus galloprovincialis</name>
    <name type="common">Mediterranean mussel</name>
    <dbReference type="NCBI Taxonomy" id="29158"/>
    <lineage>
        <taxon>Eukaryota</taxon>
        <taxon>Metazoa</taxon>
        <taxon>Spiralia</taxon>
        <taxon>Lophotrochozoa</taxon>
        <taxon>Mollusca</taxon>
        <taxon>Bivalvia</taxon>
        <taxon>Autobranchia</taxon>
        <taxon>Pteriomorphia</taxon>
        <taxon>Mytilida</taxon>
        <taxon>Mytiloidea</taxon>
        <taxon>Mytilidae</taxon>
        <taxon>Mytilinae</taxon>
        <taxon>Mytilus</taxon>
    </lineage>
</organism>
<name>A0A8B6DA67_MYTGA</name>
<gene>
    <name evidence="2" type="ORF">MGAL_10B055790</name>
</gene>
<feature type="transmembrane region" description="Helical" evidence="1">
    <location>
        <begin position="12"/>
        <end position="39"/>
    </location>
</feature>
<accession>A0A8B6DA67</accession>
<dbReference type="SUPFAM" id="SSF56059">
    <property type="entry name" value="Glutathione synthetase ATP-binding domain-like"/>
    <property type="match status" value="1"/>
</dbReference>
<comment type="caution">
    <text evidence="2">The sequence shown here is derived from an EMBL/GenBank/DDBJ whole genome shotgun (WGS) entry which is preliminary data.</text>
</comment>
<keyword evidence="3" id="KW-1185">Reference proteome</keyword>
<protein>
    <submittedName>
        <fullName evidence="2">Uncharacterized protein</fullName>
    </submittedName>
</protein>
<keyword evidence="1" id="KW-0812">Transmembrane</keyword>
<proteinExistence type="predicted"/>
<sequence length="309" mass="36450">MQFIHRCTTKRIKWSIVFTILCSLVISVLHIIFICVHHWCADHQLSNLTYTKYADKHWARLYVQSVTPDLKTAVEYAVVTKAKDLSQYIISKLPNKYIFKPNHMSGGLAIIEANKVTKCTSAYYRNCPSCNGIDLLQCLQKICDLWLQIVFNPGKEKYYQYIPPKCMFEEYLGFSGVPMDYRVFTFHGKPYFIQVDETKDGRHTHDFFTPKWKRIQMREVPEIYPINSLVKQPPFFHEMLRHAEILSQPFIMMRMDFFAFDDQYYFAEFTPSHHGCNGRFIPSVIENYFNLVINNPSEYSDPEVILQLK</sequence>
<keyword evidence="1" id="KW-0472">Membrane</keyword>
<dbReference type="InterPro" id="IPR029465">
    <property type="entry name" value="ATPgrasp_TupA"/>
</dbReference>
<dbReference type="EMBL" id="UYJE01003132">
    <property type="protein sequence ID" value="VDI16859.1"/>
    <property type="molecule type" value="Genomic_DNA"/>
</dbReference>
<evidence type="ECO:0000313" key="3">
    <source>
        <dbReference type="Proteomes" id="UP000596742"/>
    </source>
</evidence>
<dbReference type="Pfam" id="PF14305">
    <property type="entry name" value="ATPgrasp_TupA"/>
    <property type="match status" value="1"/>
</dbReference>
<keyword evidence="1" id="KW-1133">Transmembrane helix</keyword>
<dbReference type="OrthoDB" id="10278163at2759"/>
<dbReference type="AlphaFoldDB" id="A0A8B6DA67"/>
<evidence type="ECO:0000256" key="1">
    <source>
        <dbReference type="SAM" id="Phobius"/>
    </source>
</evidence>
<dbReference type="Proteomes" id="UP000596742">
    <property type="component" value="Unassembled WGS sequence"/>
</dbReference>
<evidence type="ECO:0000313" key="2">
    <source>
        <dbReference type="EMBL" id="VDI16859.1"/>
    </source>
</evidence>